<evidence type="ECO:0000313" key="1">
    <source>
        <dbReference type="EMBL" id="KAJ9652707.1"/>
    </source>
</evidence>
<protein>
    <submittedName>
        <fullName evidence="1">Translation initiation factor eIF-2 beta subunit</fullName>
    </submittedName>
</protein>
<organism evidence="1 2">
    <name type="scientific">Neophaeococcomyces mojaviensis</name>
    <dbReference type="NCBI Taxonomy" id="3383035"/>
    <lineage>
        <taxon>Eukaryota</taxon>
        <taxon>Fungi</taxon>
        <taxon>Dikarya</taxon>
        <taxon>Ascomycota</taxon>
        <taxon>Pezizomycotina</taxon>
        <taxon>Eurotiomycetes</taxon>
        <taxon>Chaetothyriomycetidae</taxon>
        <taxon>Chaetothyriales</taxon>
        <taxon>Chaetothyriales incertae sedis</taxon>
        <taxon>Neophaeococcomyces</taxon>
    </lineage>
</organism>
<comment type="caution">
    <text evidence="1">The sequence shown here is derived from an EMBL/GenBank/DDBJ whole genome shotgun (WGS) entry which is preliminary data.</text>
</comment>
<proteinExistence type="predicted"/>
<dbReference type="EMBL" id="JAPDRQ010000186">
    <property type="protein sequence ID" value="KAJ9652707.1"/>
    <property type="molecule type" value="Genomic_DNA"/>
</dbReference>
<keyword evidence="2" id="KW-1185">Reference proteome</keyword>
<keyword evidence="1" id="KW-0648">Protein biosynthesis</keyword>
<reference evidence="1" key="1">
    <citation type="submission" date="2022-10" db="EMBL/GenBank/DDBJ databases">
        <title>Culturing micro-colonial fungi from biological soil crusts in the Mojave desert and describing Neophaeococcomyces mojavensis, and introducing the new genera and species Taxawa tesnikishii.</title>
        <authorList>
            <person name="Kurbessoian T."/>
            <person name="Stajich J.E."/>
        </authorList>
    </citation>
    <scope>NUCLEOTIDE SEQUENCE</scope>
    <source>
        <strain evidence="1">JES_112</strain>
    </source>
</reference>
<dbReference type="Proteomes" id="UP001172386">
    <property type="component" value="Unassembled WGS sequence"/>
</dbReference>
<accession>A0ACC2ZYJ1</accession>
<sequence>MAEVEQPLPERKARKSVAFSEGTTIMETNGTVSAALQDGKSTAEKHSSSQVEKDVDEVTD</sequence>
<keyword evidence="1" id="KW-0396">Initiation factor</keyword>
<feature type="non-terminal residue" evidence="1">
    <location>
        <position position="60"/>
    </location>
</feature>
<evidence type="ECO:0000313" key="2">
    <source>
        <dbReference type="Proteomes" id="UP001172386"/>
    </source>
</evidence>
<name>A0ACC2ZYJ1_9EURO</name>
<gene>
    <name evidence="1" type="primary">SUI3</name>
    <name evidence="1" type="ORF">H2198_008074</name>
</gene>